<evidence type="ECO:0008006" key="4">
    <source>
        <dbReference type="Google" id="ProtNLM"/>
    </source>
</evidence>
<keyword evidence="3" id="KW-1185">Reference proteome</keyword>
<dbReference type="EMBL" id="QENZ01000004">
    <property type="protein sequence ID" value="PVX50957.1"/>
    <property type="molecule type" value="Genomic_DNA"/>
</dbReference>
<feature type="transmembrane region" description="Helical" evidence="1">
    <location>
        <begin position="119"/>
        <end position="139"/>
    </location>
</feature>
<dbReference type="AlphaFoldDB" id="A0A7L4UPY9"/>
<keyword evidence="1" id="KW-0472">Membrane</keyword>
<dbReference type="OrthoDB" id="709028at2"/>
<dbReference type="RefSeq" id="WP_116496506.1">
    <property type="nucleotide sequence ID" value="NZ_QENZ01000004.1"/>
</dbReference>
<dbReference type="Proteomes" id="UP000251835">
    <property type="component" value="Unassembled WGS sequence"/>
</dbReference>
<proteinExistence type="predicted"/>
<keyword evidence="1" id="KW-0812">Transmembrane</keyword>
<organism evidence="2 3">
    <name type="scientific">Balneicella halophila</name>
    <dbReference type="NCBI Taxonomy" id="1537566"/>
    <lineage>
        <taxon>Bacteria</taxon>
        <taxon>Pseudomonadati</taxon>
        <taxon>Bacteroidota</taxon>
        <taxon>Bacteroidia</taxon>
        <taxon>Bacteroidales</taxon>
        <taxon>Balneicellaceae</taxon>
        <taxon>Balneicella</taxon>
    </lineage>
</organism>
<evidence type="ECO:0000256" key="1">
    <source>
        <dbReference type="SAM" id="Phobius"/>
    </source>
</evidence>
<accession>A0A7L4UPY9</accession>
<feature type="transmembrane region" description="Helical" evidence="1">
    <location>
        <begin position="37"/>
        <end position="57"/>
    </location>
</feature>
<feature type="transmembrane region" description="Helical" evidence="1">
    <location>
        <begin position="69"/>
        <end position="91"/>
    </location>
</feature>
<comment type="caution">
    <text evidence="2">The sequence shown here is derived from an EMBL/GenBank/DDBJ whole genome shotgun (WGS) entry which is preliminary data.</text>
</comment>
<evidence type="ECO:0000313" key="2">
    <source>
        <dbReference type="EMBL" id="PVX50957.1"/>
    </source>
</evidence>
<gene>
    <name evidence="2" type="ORF">C7377_1287</name>
</gene>
<name>A0A7L4UPY9_BALHA</name>
<evidence type="ECO:0000313" key="3">
    <source>
        <dbReference type="Proteomes" id="UP000251835"/>
    </source>
</evidence>
<sequence>MDINQLKNVWKEQKTTSFSREQILAMLKRKSSSVAKWIFYISLGEFIFWILFSLLLPESSLKLNNSSEFFVTAISVVNYIVIIGFIILFFINFKKIKVEQNVSELLANIFRLRKTVRYYIIYNLAMFVLSVILSTWWILIYDSEAINIPSNVKNNTAFWLGLVFAVFTVTLIIVISLYFFYRLLYGFLLRRLKKNYEELKQLQ</sequence>
<feature type="transmembrane region" description="Helical" evidence="1">
    <location>
        <begin position="159"/>
        <end position="184"/>
    </location>
</feature>
<keyword evidence="1" id="KW-1133">Transmembrane helix</keyword>
<protein>
    <recommendedName>
        <fullName evidence="4">Beta-carotene 15,15'-monooxygenase</fullName>
    </recommendedName>
</protein>
<reference evidence="2 3" key="1">
    <citation type="submission" date="2018-05" db="EMBL/GenBank/DDBJ databases">
        <title>Genomic Encyclopedia of Type Strains, Phase IV (KMG-IV): sequencing the most valuable type-strain genomes for metagenomic binning, comparative biology and taxonomic classification.</title>
        <authorList>
            <person name="Goeker M."/>
        </authorList>
    </citation>
    <scope>NUCLEOTIDE SEQUENCE [LARGE SCALE GENOMIC DNA]</scope>
    <source>
        <strain evidence="2 3">DSM 28579</strain>
    </source>
</reference>